<feature type="transmembrane region" description="Helical" evidence="1">
    <location>
        <begin position="191"/>
        <end position="210"/>
    </location>
</feature>
<dbReference type="EMBL" id="JABKAU010000022">
    <property type="protein sequence ID" value="NVO32020.1"/>
    <property type="molecule type" value="Genomic_DNA"/>
</dbReference>
<keyword evidence="3" id="KW-1185">Reference proteome</keyword>
<feature type="transmembrane region" description="Helical" evidence="1">
    <location>
        <begin position="325"/>
        <end position="344"/>
    </location>
</feature>
<protein>
    <recommendedName>
        <fullName evidence="4">Glycosyltransferase RgtA/B/C/D-like domain-containing protein</fullName>
    </recommendedName>
</protein>
<sequence length="551" mass="60074">MRRRLWILLLPLGLLLLSGGLLGTYFETNDDLAILGMVCGATTAVPQTNLYLYFHGYAALWTKLYAAWPLVPWYGLTLYGLLYVATVLVGAVLEPLLRPHLRPWPRALVLGLLFGLAWLEHGFWFNYTRVPLLLAGATLLYTATRYPVRGWRAMVPGLLLVGAAAGIRPGGALLGLVAAAPAAWWLVGRPALGVLAGQFLLVGALALVVGQNEKAATYRRFDTRVASFNDYRLTTAPPATRVPNPTDRLALAAARNWMYSDSTLTGEAFFERLVQARPAEFLRHTAPAKLGRTLSGLARDYFPVLLLLGLLGLLVGRRRPVGQRLFWLVQAGFVGLLLGLGTLLKLPPRAALPLLDFWLLANLVFVVRRGLLPRRPLVGGTGHYLAGLALLLATGAYAYKTTHRRYILKQERAVNEWQQRRLLASAGKSTVLVTDGLVATYKSNSPFAPVPWPAKPKQVLLLTGWPSYSPAQPQLLAALTGTRAFGPAVARLATRADVAWLLTPGGARLVNARLAVSGSDCRLRPVANRLPVPAVRRYKPSCMGLNPAVRP</sequence>
<comment type="caution">
    <text evidence="2">The sequence shown here is derived from an EMBL/GenBank/DDBJ whole genome shotgun (WGS) entry which is preliminary data.</text>
</comment>
<evidence type="ECO:0008006" key="4">
    <source>
        <dbReference type="Google" id="ProtNLM"/>
    </source>
</evidence>
<dbReference type="Proteomes" id="UP000565521">
    <property type="component" value="Unassembled WGS sequence"/>
</dbReference>
<feature type="transmembrane region" description="Helical" evidence="1">
    <location>
        <begin position="73"/>
        <end position="93"/>
    </location>
</feature>
<gene>
    <name evidence="2" type="ORF">HW554_12415</name>
</gene>
<evidence type="ECO:0000313" key="3">
    <source>
        <dbReference type="Proteomes" id="UP000565521"/>
    </source>
</evidence>
<evidence type="ECO:0000256" key="1">
    <source>
        <dbReference type="SAM" id="Phobius"/>
    </source>
</evidence>
<keyword evidence="1" id="KW-0812">Transmembrane</keyword>
<feature type="transmembrane region" description="Helical" evidence="1">
    <location>
        <begin position="160"/>
        <end position="185"/>
    </location>
</feature>
<dbReference type="RefSeq" id="WP_176908916.1">
    <property type="nucleotide sequence ID" value="NZ_JABKAU010000022.1"/>
</dbReference>
<dbReference type="AlphaFoldDB" id="A0A7Y7PQ70"/>
<keyword evidence="1" id="KW-1133">Transmembrane helix</keyword>
<reference evidence="2 3" key="1">
    <citation type="submission" date="2020-05" db="EMBL/GenBank/DDBJ databases">
        <title>Hymenobacter terrestris sp. nov. and Hymenobacter lapidiphilus sp. nov., isolated from regoliths in Antarctica.</title>
        <authorList>
            <person name="Sedlacek I."/>
            <person name="Pantucek R."/>
            <person name="Zeman M."/>
            <person name="Holochova P."/>
            <person name="Kralova S."/>
            <person name="Stankova E."/>
            <person name="Sedo O."/>
            <person name="Micenkova L."/>
            <person name="Svec P."/>
            <person name="Gupta V."/>
            <person name="Sood U."/>
            <person name="Korpole U.S."/>
            <person name="Lal R."/>
        </authorList>
    </citation>
    <scope>NUCLEOTIDE SEQUENCE [LARGE SCALE GENOMIC DNA]</scope>
    <source>
        <strain evidence="2 3">P5342</strain>
    </source>
</reference>
<feature type="transmembrane region" description="Helical" evidence="1">
    <location>
        <begin position="351"/>
        <end position="371"/>
    </location>
</feature>
<name>A0A7Y7PQ70_9BACT</name>
<accession>A0A7Y7PQ70</accession>
<proteinExistence type="predicted"/>
<feature type="transmembrane region" description="Helical" evidence="1">
    <location>
        <begin position="105"/>
        <end position="124"/>
    </location>
</feature>
<keyword evidence="1" id="KW-0472">Membrane</keyword>
<feature type="transmembrane region" description="Helical" evidence="1">
    <location>
        <begin position="377"/>
        <end position="399"/>
    </location>
</feature>
<organism evidence="2 3">
    <name type="scientific">Hymenobacter lapidiphilus</name>
    <dbReference type="NCBI Taxonomy" id="2608003"/>
    <lineage>
        <taxon>Bacteria</taxon>
        <taxon>Pseudomonadati</taxon>
        <taxon>Bacteroidota</taxon>
        <taxon>Cytophagia</taxon>
        <taxon>Cytophagales</taxon>
        <taxon>Hymenobacteraceae</taxon>
        <taxon>Hymenobacter</taxon>
    </lineage>
</organism>
<evidence type="ECO:0000313" key="2">
    <source>
        <dbReference type="EMBL" id="NVO32020.1"/>
    </source>
</evidence>